<evidence type="ECO:0000259" key="1">
    <source>
        <dbReference type="Pfam" id="PF13751"/>
    </source>
</evidence>
<dbReference type="AlphaFoldDB" id="A0A1E5H5M2"/>
<keyword evidence="3" id="KW-1185">Reference proteome</keyword>
<accession>A0A1E5H5M2</accession>
<sequence length="86" mass="10176">MFKNHTTNQVILFKLLSEEEIGKIYRQRKIDVELAFSYLKACLAFTRFLVRGKQQAHNEIVFVLMAVNLRKYRLNKPVTKDDSSNR</sequence>
<gene>
    <name evidence="2" type="ORF">BCR24_09845</name>
</gene>
<evidence type="ECO:0000313" key="3">
    <source>
        <dbReference type="Proteomes" id="UP000094469"/>
    </source>
</evidence>
<dbReference type="Pfam" id="PF13751">
    <property type="entry name" value="DDE_Tnp_1_6"/>
    <property type="match status" value="1"/>
</dbReference>
<dbReference type="InterPro" id="IPR025668">
    <property type="entry name" value="Tnp_DDE_dom"/>
</dbReference>
<dbReference type="EMBL" id="MIKC01000042">
    <property type="protein sequence ID" value="OEG20213.1"/>
    <property type="molecule type" value="Genomic_DNA"/>
</dbReference>
<feature type="domain" description="Transposase DDE" evidence="1">
    <location>
        <begin position="16"/>
        <end position="72"/>
    </location>
</feature>
<reference evidence="3" key="1">
    <citation type="submission" date="2016-09" db="EMBL/GenBank/DDBJ databases">
        <authorList>
            <person name="Gulvik C.A."/>
        </authorList>
    </citation>
    <scope>NUCLEOTIDE SEQUENCE [LARGE SCALE GENOMIC DNA]</scope>
    <source>
        <strain evidence="3">LMG 26676</strain>
    </source>
</reference>
<organism evidence="2 3">
    <name type="scientific">Enterococcus ureilyticus</name>
    <dbReference type="NCBI Taxonomy" id="1131292"/>
    <lineage>
        <taxon>Bacteria</taxon>
        <taxon>Bacillati</taxon>
        <taxon>Bacillota</taxon>
        <taxon>Bacilli</taxon>
        <taxon>Lactobacillales</taxon>
        <taxon>Enterococcaceae</taxon>
        <taxon>Enterococcus</taxon>
    </lineage>
</organism>
<dbReference type="STRING" id="1131292.BCR24_09845"/>
<protein>
    <recommendedName>
        <fullName evidence="1">Transposase DDE domain-containing protein</fullName>
    </recommendedName>
</protein>
<dbReference type="Proteomes" id="UP000094469">
    <property type="component" value="Unassembled WGS sequence"/>
</dbReference>
<proteinExistence type="predicted"/>
<comment type="caution">
    <text evidence="2">The sequence shown here is derived from an EMBL/GenBank/DDBJ whole genome shotgun (WGS) entry which is preliminary data.</text>
</comment>
<evidence type="ECO:0000313" key="2">
    <source>
        <dbReference type="EMBL" id="OEG20213.1"/>
    </source>
</evidence>
<dbReference type="OrthoDB" id="2236403at2"/>
<name>A0A1E5H5M2_9ENTE</name>